<sequence>MILGQTIHVGIGTEDFPTNVLERNYPHFYRLFGWRPEDKEFSSSIHEEGTLAAMSLVCSTPNLADLEVAGGCLGDTNFLLNKVDNGQVIGPKFTLSFLDTLIAYTHFPTLYLPDLNGLLHSAPNLTTLILGRPSKGGSLSARLPQLTWLELRDMYMTARDLERLVCGSTRLAVVSLASACGGRIGSLPVSPRRALDALVPARLALRSLALLPRCPRTVTVTTLTTLNRLSIRAKRSRCLTGYVLRICSPRWNRYRSMPAQ</sequence>
<dbReference type="EMBL" id="JAGIZQ010000003">
    <property type="protein sequence ID" value="KAH6635985.1"/>
    <property type="molecule type" value="Genomic_DNA"/>
</dbReference>
<evidence type="ECO:0000313" key="2">
    <source>
        <dbReference type="Proteomes" id="UP000724584"/>
    </source>
</evidence>
<evidence type="ECO:0000313" key="1">
    <source>
        <dbReference type="EMBL" id="KAH6635985.1"/>
    </source>
</evidence>
<gene>
    <name evidence="1" type="ORF">F5144DRAFT_565948</name>
</gene>
<organism evidence="1 2">
    <name type="scientific">Chaetomium tenue</name>
    <dbReference type="NCBI Taxonomy" id="1854479"/>
    <lineage>
        <taxon>Eukaryota</taxon>
        <taxon>Fungi</taxon>
        <taxon>Dikarya</taxon>
        <taxon>Ascomycota</taxon>
        <taxon>Pezizomycotina</taxon>
        <taxon>Sordariomycetes</taxon>
        <taxon>Sordariomycetidae</taxon>
        <taxon>Sordariales</taxon>
        <taxon>Chaetomiaceae</taxon>
        <taxon>Chaetomium</taxon>
    </lineage>
</organism>
<keyword evidence="2" id="KW-1185">Reference proteome</keyword>
<proteinExistence type="predicted"/>
<reference evidence="1 2" key="1">
    <citation type="journal article" date="2021" name="Nat. Commun.">
        <title>Genetic determinants of endophytism in the Arabidopsis root mycobiome.</title>
        <authorList>
            <person name="Mesny F."/>
            <person name="Miyauchi S."/>
            <person name="Thiergart T."/>
            <person name="Pickel B."/>
            <person name="Atanasova L."/>
            <person name="Karlsson M."/>
            <person name="Huettel B."/>
            <person name="Barry K.W."/>
            <person name="Haridas S."/>
            <person name="Chen C."/>
            <person name="Bauer D."/>
            <person name="Andreopoulos W."/>
            <person name="Pangilinan J."/>
            <person name="LaButti K."/>
            <person name="Riley R."/>
            <person name="Lipzen A."/>
            <person name="Clum A."/>
            <person name="Drula E."/>
            <person name="Henrissat B."/>
            <person name="Kohler A."/>
            <person name="Grigoriev I.V."/>
            <person name="Martin F.M."/>
            <person name="Hacquard S."/>
        </authorList>
    </citation>
    <scope>NUCLEOTIDE SEQUENCE [LARGE SCALE GENOMIC DNA]</scope>
    <source>
        <strain evidence="1 2">MPI-SDFR-AT-0079</strain>
    </source>
</reference>
<dbReference type="Proteomes" id="UP000724584">
    <property type="component" value="Unassembled WGS sequence"/>
</dbReference>
<name>A0ACB7PA83_9PEZI</name>
<accession>A0ACB7PA83</accession>
<comment type="caution">
    <text evidence="1">The sequence shown here is derived from an EMBL/GenBank/DDBJ whole genome shotgun (WGS) entry which is preliminary data.</text>
</comment>
<protein>
    <submittedName>
        <fullName evidence="1">Uncharacterized protein</fullName>
    </submittedName>
</protein>